<dbReference type="Gene3D" id="3.90.640.10">
    <property type="entry name" value="Actin, Chain A, domain 4"/>
    <property type="match status" value="1"/>
</dbReference>
<sequence>MNLNGFEKVVIDQGSQMMKTGFAGDDAPRAVFPTVTGRPRHRGIMIGMGQKEYWVGDEALSRRVTPIFTYPIENGIIKNFEEMEKIWHHIFYNELRVNPEEHPVLLTESPFNPKESREKMIQIMFEKFNIPAFSLQNQSVLSLYCSGRKNGIVVDIGDGVCIIVPILDWFVLSDSIMKINLGGKDLTEYLTKILSERGYEFTTSWEKEIVRDIKEKLCYIAEDFDQEMDISNQFSDIEKQYELPDGSSITIGNERFRCPEVLFNPSLIGIQQKGIHQMIFDSILKTDSEIRKYFYRNIVLAGGSSLFQGINNRIQKEILYLAPLDMKVKVISPPERKYTSWIGGSILASLSSFEKYFVLKKEYDEFGSSIIQKKFLGNKN</sequence>
<evidence type="ECO:0000256" key="6">
    <source>
        <dbReference type="RuleBase" id="RU000487"/>
    </source>
</evidence>
<keyword evidence="4" id="KW-0067">ATP-binding</keyword>
<name>A0A9Q0R7J0_ANAIG</name>
<protein>
    <submittedName>
        <fullName evidence="7">Actin-7-related</fullName>
    </submittedName>
</protein>
<evidence type="ECO:0000256" key="5">
    <source>
        <dbReference type="ARBA" id="ARBA00023212"/>
    </source>
</evidence>
<dbReference type="PANTHER" id="PTHR11937">
    <property type="entry name" value="ACTIN"/>
    <property type="match status" value="1"/>
</dbReference>
<comment type="similarity">
    <text evidence="6">Belongs to the actin family.</text>
</comment>
<keyword evidence="8" id="KW-1185">Reference proteome</keyword>
<dbReference type="SMART" id="SM00268">
    <property type="entry name" value="ACTIN"/>
    <property type="match status" value="1"/>
</dbReference>
<organism evidence="7 8">
    <name type="scientific">Anaeramoeba ignava</name>
    <name type="common">Anaerobic marine amoeba</name>
    <dbReference type="NCBI Taxonomy" id="1746090"/>
    <lineage>
        <taxon>Eukaryota</taxon>
        <taxon>Metamonada</taxon>
        <taxon>Anaeramoebidae</taxon>
        <taxon>Anaeramoeba</taxon>
    </lineage>
</organism>
<dbReference type="GO" id="GO:0005856">
    <property type="term" value="C:cytoskeleton"/>
    <property type="evidence" value="ECO:0007669"/>
    <property type="project" value="UniProtKB-SubCell"/>
</dbReference>
<accession>A0A9Q0R7J0</accession>
<evidence type="ECO:0000256" key="4">
    <source>
        <dbReference type="ARBA" id="ARBA00022840"/>
    </source>
</evidence>
<dbReference type="FunFam" id="3.30.420.40:FF:000148">
    <property type="entry name" value="Actin, alpha skeletal muscle"/>
    <property type="match status" value="1"/>
</dbReference>
<dbReference type="InterPro" id="IPR043129">
    <property type="entry name" value="ATPase_NBD"/>
</dbReference>
<keyword evidence="5" id="KW-0206">Cytoskeleton</keyword>
<reference evidence="7" key="1">
    <citation type="submission" date="2022-10" db="EMBL/GenBank/DDBJ databases">
        <title>Novel sulphate-reducing endosymbionts in the free-living metamonad Anaeramoeba.</title>
        <authorList>
            <person name="Jerlstrom-Hultqvist J."/>
            <person name="Cepicka I."/>
            <person name="Gallot-Lavallee L."/>
            <person name="Salas-Leiva D."/>
            <person name="Curtis B.A."/>
            <person name="Zahonova K."/>
            <person name="Pipaliya S."/>
            <person name="Dacks J."/>
            <person name="Roger A.J."/>
        </authorList>
    </citation>
    <scope>NUCLEOTIDE SEQUENCE</scope>
    <source>
        <strain evidence="7">BMAN</strain>
    </source>
</reference>
<evidence type="ECO:0000256" key="3">
    <source>
        <dbReference type="ARBA" id="ARBA00022741"/>
    </source>
</evidence>
<comment type="caution">
    <text evidence="7">The sequence shown here is derived from an EMBL/GenBank/DDBJ whole genome shotgun (WGS) entry which is preliminary data.</text>
</comment>
<dbReference type="Gene3D" id="3.30.420.40">
    <property type="match status" value="2"/>
</dbReference>
<gene>
    <name evidence="7" type="ORF">M0811_12210</name>
</gene>
<dbReference type="SUPFAM" id="SSF53067">
    <property type="entry name" value="Actin-like ATPase domain"/>
    <property type="match status" value="2"/>
</dbReference>
<dbReference type="Pfam" id="PF00022">
    <property type="entry name" value="Actin"/>
    <property type="match status" value="1"/>
</dbReference>
<evidence type="ECO:0000256" key="1">
    <source>
        <dbReference type="ARBA" id="ARBA00004245"/>
    </source>
</evidence>
<dbReference type="FunFam" id="3.90.640.10:FF:000047">
    <property type="entry name" value="Actin, alpha skeletal muscle"/>
    <property type="match status" value="1"/>
</dbReference>
<comment type="subcellular location">
    <subcellularLocation>
        <location evidence="1">Cytoplasm</location>
        <location evidence="1">Cytoskeleton</location>
    </subcellularLocation>
</comment>
<keyword evidence="3" id="KW-0547">Nucleotide-binding</keyword>
<evidence type="ECO:0000313" key="8">
    <source>
        <dbReference type="Proteomes" id="UP001149090"/>
    </source>
</evidence>
<dbReference type="PRINTS" id="PR00190">
    <property type="entry name" value="ACTIN"/>
</dbReference>
<evidence type="ECO:0000313" key="7">
    <source>
        <dbReference type="EMBL" id="KAJ5068789.1"/>
    </source>
</evidence>
<keyword evidence="2" id="KW-0963">Cytoplasm</keyword>
<proteinExistence type="inferred from homology"/>
<dbReference type="GO" id="GO:0005524">
    <property type="term" value="F:ATP binding"/>
    <property type="evidence" value="ECO:0007669"/>
    <property type="project" value="UniProtKB-KW"/>
</dbReference>
<dbReference type="Proteomes" id="UP001149090">
    <property type="component" value="Unassembled WGS sequence"/>
</dbReference>
<dbReference type="EMBL" id="JAPDFW010000113">
    <property type="protein sequence ID" value="KAJ5068789.1"/>
    <property type="molecule type" value="Genomic_DNA"/>
</dbReference>
<evidence type="ECO:0000256" key="2">
    <source>
        <dbReference type="ARBA" id="ARBA00022490"/>
    </source>
</evidence>
<dbReference type="InterPro" id="IPR004000">
    <property type="entry name" value="Actin"/>
</dbReference>
<dbReference type="AlphaFoldDB" id="A0A9Q0R7J0"/>